<evidence type="ECO:0000256" key="2">
    <source>
        <dbReference type="ARBA" id="ARBA00022679"/>
    </source>
</evidence>
<name>A0A518GC05_9BACT</name>
<dbReference type="AlphaFoldDB" id="A0A518GC05"/>
<keyword evidence="1" id="KW-0489">Methyltransferase</keyword>
<keyword evidence="2" id="KW-0808">Transferase</keyword>
<keyword evidence="3" id="KW-0949">S-adenosyl-L-methionine</keyword>
<dbReference type="KEGG" id="ahel:Q31a_44580"/>
<dbReference type="PANTHER" id="PTHR12829">
    <property type="entry name" value="N6-ADENOSINE-METHYLTRANSFERASE"/>
    <property type="match status" value="1"/>
</dbReference>
<evidence type="ECO:0000256" key="4">
    <source>
        <dbReference type="PROSITE-ProRule" id="PRU00489"/>
    </source>
</evidence>
<dbReference type="PROSITE" id="PS51143">
    <property type="entry name" value="MT_A70"/>
    <property type="match status" value="1"/>
</dbReference>
<reference evidence="5 6" key="1">
    <citation type="submission" date="2019-02" db="EMBL/GenBank/DDBJ databases">
        <title>Deep-cultivation of Planctomycetes and their phenomic and genomic characterization uncovers novel biology.</title>
        <authorList>
            <person name="Wiegand S."/>
            <person name="Jogler M."/>
            <person name="Boedeker C."/>
            <person name="Pinto D."/>
            <person name="Vollmers J."/>
            <person name="Rivas-Marin E."/>
            <person name="Kohn T."/>
            <person name="Peeters S.H."/>
            <person name="Heuer A."/>
            <person name="Rast P."/>
            <person name="Oberbeckmann S."/>
            <person name="Bunk B."/>
            <person name="Jeske O."/>
            <person name="Meyerdierks A."/>
            <person name="Storesund J.E."/>
            <person name="Kallscheuer N."/>
            <person name="Luecker S."/>
            <person name="Lage O.M."/>
            <person name="Pohl T."/>
            <person name="Merkel B.J."/>
            <person name="Hornburger P."/>
            <person name="Mueller R.-W."/>
            <person name="Bruemmer F."/>
            <person name="Labrenz M."/>
            <person name="Spormann A.M."/>
            <person name="Op den Camp H."/>
            <person name="Overmann J."/>
            <person name="Amann R."/>
            <person name="Jetten M.S.M."/>
            <person name="Mascher T."/>
            <person name="Medema M.H."/>
            <person name="Devos D.P."/>
            <person name="Kaster A.-K."/>
            <person name="Ovreas L."/>
            <person name="Rohde M."/>
            <person name="Galperin M.Y."/>
            <person name="Jogler C."/>
        </authorList>
    </citation>
    <scope>NUCLEOTIDE SEQUENCE [LARGE SCALE GENOMIC DNA]</scope>
    <source>
        <strain evidence="5 6">Q31a</strain>
    </source>
</reference>
<evidence type="ECO:0000313" key="5">
    <source>
        <dbReference type="EMBL" id="QDV26087.1"/>
    </source>
</evidence>
<dbReference type="Gene3D" id="3.40.50.150">
    <property type="entry name" value="Vaccinia Virus protein VP39"/>
    <property type="match status" value="1"/>
</dbReference>
<sequence>MSKLTSSESQHDLGPQAASLDGGASELILPTIVGDLQLLVDRGAKFSTIYADPPWPYSNTAARGAAENHYKTMTMEDILREPVNLLAATQSHLHLWTTNAFLREAFDVMNAWGFQYKSCLLWVKPQMGMGNYWRVSHEFLLLGVRGSLPFQDNKCRSWISARRTVHSRKPFAFRELVERVSPGPYLELYGRVEQPNTTWTVYGNQVERRLF</sequence>
<dbReference type="PANTHER" id="PTHR12829:SF7">
    <property type="entry name" value="N6-ADENOSINE-METHYLTRANSFERASE CATALYTIC SUBUNIT"/>
    <property type="match status" value="1"/>
</dbReference>
<accession>A0A518GC05</accession>
<dbReference type="SUPFAM" id="SSF53335">
    <property type="entry name" value="S-adenosyl-L-methionine-dependent methyltransferases"/>
    <property type="match status" value="1"/>
</dbReference>
<evidence type="ECO:0000313" key="6">
    <source>
        <dbReference type="Proteomes" id="UP000318017"/>
    </source>
</evidence>
<dbReference type="GO" id="GO:0008168">
    <property type="term" value="F:methyltransferase activity"/>
    <property type="evidence" value="ECO:0007669"/>
    <property type="project" value="UniProtKB-KW"/>
</dbReference>
<comment type="similarity">
    <text evidence="4">Belongs to the MT-A70-like family.</text>
</comment>
<dbReference type="REBASE" id="355873">
    <property type="entry name" value="M.Pba31aORF44580P"/>
</dbReference>
<dbReference type="InterPro" id="IPR029063">
    <property type="entry name" value="SAM-dependent_MTases_sf"/>
</dbReference>
<dbReference type="RefSeq" id="WP_231690855.1">
    <property type="nucleotide sequence ID" value="NZ_CP036298.1"/>
</dbReference>
<protein>
    <recommendedName>
        <fullName evidence="7">Methyltransferase</fullName>
    </recommendedName>
</protein>
<gene>
    <name evidence="5" type="ORF">Q31a_44580</name>
</gene>
<dbReference type="Pfam" id="PF05063">
    <property type="entry name" value="MT-A70"/>
    <property type="match status" value="1"/>
</dbReference>
<dbReference type="Proteomes" id="UP000318017">
    <property type="component" value="Chromosome"/>
</dbReference>
<dbReference type="InterPro" id="IPR007757">
    <property type="entry name" value="MT-A70-like"/>
</dbReference>
<dbReference type="EMBL" id="CP036298">
    <property type="protein sequence ID" value="QDV26087.1"/>
    <property type="molecule type" value="Genomic_DNA"/>
</dbReference>
<organism evidence="5 6">
    <name type="scientific">Aureliella helgolandensis</name>
    <dbReference type="NCBI Taxonomy" id="2527968"/>
    <lineage>
        <taxon>Bacteria</taxon>
        <taxon>Pseudomonadati</taxon>
        <taxon>Planctomycetota</taxon>
        <taxon>Planctomycetia</taxon>
        <taxon>Pirellulales</taxon>
        <taxon>Pirellulaceae</taxon>
        <taxon>Aureliella</taxon>
    </lineage>
</organism>
<evidence type="ECO:0000256" key="1">
    <source>
        <dbReference type="ARBA" id="ARBA00022603"/>
    </source>
</evidence>
<keyword evidence="6" id="KW-1185">Reference proteome</keyword>
<dbReference type="GO" id="GO:0032259">
    <property type="term" value="P:methylation"/>
    <property type="evidence" value="ECO:0007669"/>
    <property type="project" value="UniProtKB-KW"/>
</dbReference>
<proteinExistence type="inferred from homology"/>
<evidence type="ECO:0000256" key="3">
    <source>
        <dbReference type="ARBA" id="ARBA00022691"/>
    </source>
</evidence>
<evidence type="ECO:0008006" key="7">
    <source>
        <dbReference type="Google" id="ProtNLM"/>
    </source>
</evidence>